<dbReference type="EMBL" id="SGPJ01000240">
    <property type="protein sequence ID" value="THG96379.1"/>
    <property type="molecule type" value="Genomic_DNA"/>
</dbReference>
<protein>
    <submittedName>
        <fullName evidence="1">Uncharacterized protein</fullName>
    </submittedName>
</protein>
<gene>
    <name evidence="1" type="ORF">EW026_g5448</name>
</gene>
<proteinExistence type="predicted"/>
<reference evidence="1 2" key="1">
    <citation type="submission" date="2019-02" db="EMBL/GenBank/DDBJ databases">
        <title>Genome sequencing of the rare red list fungi Phlebia centrifuga.</title>
        <authorList>
            <person name="Buettner E."/>
            <person name="Kellner H."/>
        </authorList>
    </citation>
    <scope>NUCLEOTIDE SEQUENCE [LARGE SCALE GENOMIC DNA]</scope>
    <source>
        <strain evidence="1 2">DSM 108282</strain>
    </source>
</reference>
<comment type="caution">
    <text evidence="1">The sequence shown here is derived from an EMBL/GenBank/DDBJ whole genome shotgun (WGS) entry which is preliminary data.</text>
</comment>
<name>A0A4S4KIF7_9APHY</name>
<sequence length="64" mass="7106">MLTVNNIAIIIDITSIHRLLALATEEIHANEAGHQNEHTAYHATYNGAEFYVGSDAASLGWLWR</sequence>
<evidence type="ECO:0000313" key="2">
    <source>
        <dbReference type="Proteomes" id="UP000309038"/>
    </source>
</evidence>
<dbReference type="AlphaFoldDB" id="A0A4S4KIF7"/>
<evidence type="ECO:0000313" key="1">
    <source>
        <dbReference type="EMBL" id="THG96379.1"/>
    </source>
</evidence>
<keyword evidence="2" id="KW-1185">Reference proteome</keyword>
<organism evidence="1 2">
    <name type="scientific">Hermanssonia centrifuga</name>
    <dbReference type="NCBI Taxonomy" id="98765"/>
    <lineage>
        <taxon>Eukaryota</taxon>
        <taxon>Fungi</taxon>
        <taxon>Dikarya</taxon>
        <taxon>Basidiomycota</taxon>
        <taxon>Agaricomycotina</taxon>
        <taxon>Agaricomycetes</taxon>
        <taxon>Polyporales</taxon>
        <taxon>Meruliaceae</taxon>
        <taxon>Hermanssonia</taxon>
    </lineage>
</organism>
<accession>A0A4S4KIF7</accession>
<dbReference type="Proteomes" id="UP000309038">
    <property type="component" value="Unassembled WGS sequence"/>
</dbReference>